<proteinExistence type="predicted"/>
<dbReference type="AlphaFoldDB" id="A0A3P7QS51"/>
<name>A0A3P7QS51_CYLGO</name>
<sequence>MIVTRNLYSLTSSNSIRSLVFHFRIMLGMNRLHGMVKAELKCTLIAIFQFMRWNATKFACSR</sequence>
<feature type="non-terminal residue" evidence="1">
    <location>
        <position position="62"/>
    </location>
</feature>
<keyword evidence="2" id="KW-1185">Reference proteome</keyword>
<dbReference type="Proteomes" id="UP000271889">
    <property type="component" value="Unassembled WGS sequence"/>
</dbReference>
<protein>
    <submittedName>
        <fullName evidence="1">Uncharacterized protein</fullName>
    </submittedName>
</protein>
<evidence type="ECO:0000313" key="1">
    <source>
        <dbReference type="EMBL" id="VDN34652.1"/>
    </source>
</evidence>
<dbReference type="EMBL" id="UYRV01125066">
    <property type="protein sequence ID" value="VDN34652.1"/>
    <property type="molecule type" value="Genomic_DNA"/>
</dbReference>
<reference evidence="1 2" key="1">
    <citation type="submission" date="2018-11" db="EMBL/GenBank/DDBJ databases">
        <authorList>
            <consortium name="Pathogen Informatics"/>
        </authorList>
    </citation>
    <scope>NUCLEOTIDE SEQUENCE [LARGE SCALE GENOMIC DNA]</scope>
</reference>
<gene>
    <name evidence="1" type="ORF">CGOC_LOCUS12697</name>
</gene>
<accession>A0A3P7QS51</accession>
<evidence type="ECO:0000313" key="2">
    <source>
        <dbReference type="Proteomes" id="UP000271889"/>
    </source>
</evidence>
<organism evidence="1 2">
    <name type="scientific">Cylicostephanus goldi</name>
    <name type="common">Nematode worm</name>
    <dbReference type="NCBI Taxonomy" id="71465"/>
    <lineage>
        <taxon>Eukaryota</taxon>
        <taxon>Metazoa</taxon>
        <taxon>Ecdysozoa</taxon>
        <taxon>Nematoda</taxon>
        <taxon>Chromadorea</taxon>
        <taxon>Rhabditida</taxon>
        <taxon>Rhabditina</taxon>
        <taxon>Rhabditomorpha</taxon>
        <taxon>Strongyloidea</taxon>
        <taxon>Strongylidae</taxon>
        <taxon>Cylicostephanus</taxon>
    </lineage>
</organism>